<proteinExistence type="predicted"/>
<name>A0A9I9DYH2_CUCME</name>
<organism evidence="1">
    <name type="scientific">Cucumis melo</name>
    <name type="common">Muskmelon</name>
    <dbReference type="NCBI Taxonomy" id="3656"/>
    <lineage>
        <taxon>Eukaryota</taxon>
        <taxon>Viridiplantae</taxon>
        <taxon>Streptophyta</taxon>
        <taxon>Embryophyta</taxon>
        <taxon>Tracheophyta</taxon>
        <taxon>Spermatophyta</taxon>
        <taxon>Magnoliopsida</taxon>
        <taxon>eudicotyledons</taxon>
        <taxon>Gunneridae</taxon>
        <taxon>Pentapetalae</taxon>
        <taxon>rosids</taxon>
        <taxon>fabids</taxon>
        <taxon>Cucurbitales</taxon>
        <taxon>Cucurbitaceae</taxon>
        <taxon>Benincaseae</taxon>
        <taxon>Cucumis</taxon>
    </lineage>
</organism>
<dbReference type="Gramene" id="MELO3C025153.2.1">
    <property type="protein sequence ID" value="MELO3C025153.2.1"/>
    <property type="gene ID" value="MELO3C025153.2"/>
</dbReference>
<evidence type="ECO:0000313" key="1">
    <source>
        <dbReference type="EnsemblPlants" id="MELO3C025153.2.1"/>
    </source>
</evidence>
<dbReference type="EnsemblPlants" id="MELO3C025153.2.1">
    <property type="protein sequence ID" value="MELO3C025153.2.1"/>
    <property type="gene ID" value="MELO3C025153.2"/>
</dbReference>
<accession>A0A9I9DYH2</accession>
<sequence>SSLTSLDSIIKLSEDKESTDASVCLSIDTLVLDTISPNFVNRRREIENFL</sequence>
<dbReference type="AlphaFoldDB" id="A0A9I9DYH2"/>
<protein>
    <submittedName>
        <fullName evidence="1">Uncharacterized protein</fullName>
    </submittedName>
</protein>
<reference evidence="1" key="1">
    <citation type="submission" date="2023-03" db="UniProtKB">
        <authorList>
            <consortium name="EnsemblPlants"/>
        </authorList>
    </citation>
    <scope>IDENTIFICATION</scope>
</reference>